<evidence type="ECO:0000313" key="2">
    <source>
        <dbReference type="Proteomes" id="UP000565155"/>
    </source>
</evidence>
<proteinExistence type="predicted"/>
<sequence length="1512" mass="162298">MSSSWYRRGTVTVTDGSKEVVGVGTLWVDAGNKPLAGDIMFIAGSIYEVESITDNEHLSLFRPFTGVPPANGEYAIIRNTSVTIATRVAAMVAAAINSKQVLLDDLRGYYTSTADKVLIHTDDGSTIEVVPLQTLVSDITNLIAQSESIKNDLANTQAALDLVRQYSNAAQGVEVEPGKYSAKSYAADAADTLALVNKAKSDVDLKASQVQQTKTDIEQFVSTSKTEIDAKATAISTAIATQATTVKGEITTLVTTSKSQISAQVTTGKSDIAELITGGTDSISSLSSTSQSEITALATKSKSDIAALATQSKKDITTLTTTSKGEISDLVAGGTNSITSLTDTSKGAINTLVSASKNEISDLATTEKAAISQQSTAAISEMTSLKQSAEQAASTATQKATQAAASATSAAQSKTDAQTLKTQTEALANETKQVAEEIKSGSYVGWQIYCQSEANMKAARMLASEQFAASGFVDFGRHYSSGNYVPVNEGLWSQLDSPNSLRIGKVTNASGTSKTNHAVTHIAGFISQLININDAFEPRASIKFPEAPNGAVIYDSTGNCRGSGKATLDLTKDVDPKYGDVAGSVNEAVGRAFEGRTKNGDFRKGSDGSWLGIASGRGTFTIADGKMTIKDTTGINANKSSMAVKNVGHTTEANKTYIITVVVDSLSTSENMVNFAIRLGGYSDPNQRHEPLRKGVNTFTYTAGSNRPDDGFLLYVGNNQTMVISSVGVCEATEEVVINRVDLFGFEYFLEEISKANPFVYPYGCIQSLASTMEGIATTGSNRPVTYYAAFDGDTGSKGKGVDFWAATDEQKRALVSNPEHNIYLLDDGRIVQWRVRQRTIAGAGNGDWEGFSPVDATQHYLHFYGVFGNCSVVNPQGIKDVLGGNGTSFGQPNNVLGYGVFDGNVEPIRPDESLGAYKVRFSHASDGSYAVNGECYFYVCGVVPRLNKGAYHPSFNPLGTKSWVQSGKGWNAQWWQVTGISSTRQCFDYKTASSDLTQAGANEELSGFIGSRDGSSRPDGRFYDSIYASGWGGVIDYRFSAWDMGSKDEAAKIFQKLENGTYRGKEFATRCDLFVRTSTEPYFYGGKTAIWIEGIDDFIGSRNPRDFKVNGYTVVTAATDGHGQYVYFDSKYGDISSYWKSVSNNVVVTSPTNIPVSGNFNMIDVLGSPERIMAKTELANGWLGGWIPVVPNNTLVANKFPMTHVAVDKDMRMYWSDGDTAWQTGTYTFASSLNARDNSSAIPSTRVALHSYTASAKLTKSANIKPILNGANGVGDIYATMFNDRTRGGLLRESFINKVVSGYSQMHPHSQTVKLNKCTLLDGYFASNPDFSPTHECIALGEPAYDDSAIKVLWSQSSNNQQANLNLSFNELIWVGSYSSLNVTKITSTNTATDGVAGQFYLTDPSITNALGNKLLRCVKSFTASWGDVWLENGKGFVYITAPTGDPFLVVYGSQSDLWGDDGKLRIVSEVGTYKNLNGDLCLYGTHELAIPYGYTKNKARAGSQVSGVDL</sequence>
<name>A0A7Y0QYP6_VIBAL</name>
<protein>
    <submittedName>
        <fullName evidence="1">Uncharacterized protein</fullName>
    </submittedName>
</protein>
<evidence type="ECO:0000313" key="1">
    <source>
        <dbReference type="EMBL" id="NMR73690.1"/>
    </source>
</evidence>
<dbReference type="RefSeq" id="WP_169628559.1">
    <property type="nucleotide sequence ID" value="NZ_JABCMA010000006.1"/>
</dbReference>
<reference evidence="1 2" key="1">
    <citation type="submission" date="2020-04" db="EMBL/GenBank/DDBJ databases">
        <title>Whole-genome sequencing of Vibrio spp. from China reveals different genetic environments of blaCTX-M-14 among diverse lineages.</title>
        <authorList>
            <person name="Zheng Z."/>
            <person name="Ye L."/>
            <person name="Chen S."/>
        </authorList>
    </citation>
    <scope>NUCLEOTIDE SEQUENCE [LARGE SCALE GENOMIC DNA]</scope>
    <source>
        <strain evidence="1 2">Vb1636</strain>
    </source>
</reference>
<comment type="caution">
    <text evidence="1">The sequence shown here is derived from an EMBL/GenBank/DDBJ whole genome shotgun (WGS) entry which is preliminary data.</text>
</comment>
<accession>A0A7Y0QYP6</accession>
<organism evidence="1 2">
    <name type="scientific">Vibrio alginolyticus</name>
    <dbReference type="NCBI Taxonomy" id="663"/>
    <lineage>
        <taxon>Bacteria</taxon>
        <taxon>Pseudomonadati</taxon>
        <taxon>Pseudomonadota</taxon>
        <taxon>Gammaproteobacteria</taxon>
        <taxon>Vibrionales</taxon>
        <taxon>Vibrionaceae</taxon>
        <taxon>Vibrio</taxon>
    </lineage>
</organism>
<dbReference type="EMBL" id="JABCMA010000006">
    <property type="protein sequence ID" value="NMR73690.1"/>
    <property type="molecule type" value="Genomic_DNA"/>
</dbReference>
<dbReference type="Proteomes" id="UP000565155">
    <property type="component" value="Unassembled WGS sequence"/>
</dbReference>
<gene>
    <name evidence="1" type="ORF">HKB35_08695</name>
</gene>